<reference evidence="2" key="1">
    <citation type="submission" date="2016-11" db="UniProtKB">
        <authorList>
            <consortium name="WormBaseParasite"/>
        </authorList>
    </citation>
    <scope>IDENTIFICATION</scope>
    <source>
        <strain evidence="2">KR3021</strain>
    </source>
</reference>
<accession>A0AC35TZD6</accession>
<protein>
    <submittedName>
        <fullName evidence="2">Acid-sensing ion channel 5</fullName>
    </submittedName>
</protein>
<proteinExistence type="predicted"/>
<organism evidence="1 2">
    <name type="scientific">Rhabditophanes sp. KR3021</name>
    <dbReference type="NCBI Taxonomy" id="114890"/>
    <lineage>
        <taxon>Eukaryota</taxon>
        <taxon>Metazoa</taxon>
        <taxon>Ecdysozoa</taxon>
        <taxon>Nematoda</taxon>
        <taxon>Chromadorea</taxon>
        <taxon>Rhabditida</taxon>
        <taxon>Tylenchina</taxon>
        <taxon>Panagrolaimomorpha</taxon>
        <taxon>Strongyloidoidea</taxon>
        <taxon>Alloionematidae</taxon>
        <taxon>Rhabditophanes</taxon>
    </lineage>
</organism>
<dbReference type="Proteomes" id="UP000095286">
    <property type="component" value="Unplaced"/>
</dbReference>
<evidence type="ECO:0000313" key="2">
    <source>
        <dbReference type="WBParaSite" id="RSKR_0000591900.1"/>
    </source>
</evidence>
<evidence type="ECO:0000313" key="1">
    <source>
        <dbReference type="Proteomes" id="UP000095286"/>
    </source>
</evidence>
<dbReference type="WBParaSite" id="RSKR_0000591900.1">
    <property type="protein sequence ID" value="RSKR_0000591900.1"/>
    <property type="gene ID" value="RSKR_0000591900"/>
</dbReference>
<sequence length="519" mass="58844">MPKASAFSNEPASVSSVKPTTLYLPETDDTCKTSTDDYPPWIGEIHGLSQALLSKSKYERLLWWLVLLVCGGACIVTTTFVVIEYLDGPTATSTTIKLVDSLQFPAITICPKTPDVLNFSAIAGDMRVFFPNMTDDGARDLLQYFLAGNGFENMNNLVKFNRSYLDTLGHMYNTWSEGYSVTDFFYLIQTHYGINCEDLFLSCELSGKTVDCCGQIFIQQVVMRRGLCFQTMATLNQTEADDVGKLSMKLKAPVSTSSLDFARQPQLIAYVNDNYDYALDFPRYYLYPNEFNRMYFTARRIELLEHPGDCTYKIEGIDAACFVRQWIKNTLVHLFGCNVVYLRTVPGTEHYPICNLSTIVGAYYETIQLIEPGAINSSACIPGCHRWEFQTSLQQSTSLEPFEGYQYSLEVSFYNLQYENVKEVYTTSIPSFMSQIGGQFGFFLGLSIITMIQITLHSLKSVLDFFAQDGSFMNALHSYSNNGFLWIKDKYYSLPRISLSLHKDKNKQEGPHDERSHSI</sequence>
<name>A0AC35TZD6_9BILA</name>